<evidence type="ECO:0000313" key="2">
    <source>
        <dbReference type="Ensembl" id="ENSCPBP00000034387.1"/>
    </source>
</evidence>
<evidence type="ECO:0000313" key="3">
    <source>
        <dbReference type="Proteomes" id="UP000694380"/>
    </source>
</evidence>
<sequence length="167" mass="18829">MKWAFTHESLCSNTSVSLKGATGPSVAFNPNNENPTPLPNSETDLGKSTDINTLLALVEDIICQQNRAGQEFYDESKKKDDPIIITLGSVDIQEKTRSPTPEKGMGERLKHNDYNRYLYIQLQHVEMELELLGPHKFQKAQSYVQAVRQVQHMKGLLENGTDVLQFP</sequence>
<dbReference type="Proteomes" id="UP000694380">
    <property type="component" value="Unplaced"/>
</dbReference>
<reference evidence="2" key="2">
    <citation type="submission" date="2025-09" db="UniProtKB">
        <authorList>
            <consortium name="Ensembl"/>
        </authorList>
    </citation>
    <scope>IDENTIFICATION</scope>
</reference>
<reference evidence="2" key="1">
    <citation type="submission" date="2025-08" db="UniProtKB">
        <authorList>
            <consortium name="Ensembl"/>
        </authorList>
    </citation>
    <scope>IDENTIFICATION</scope>
</reference>
<feature type="region of interest" description="Disordered" evidence="1">
    <location>
        <begin position="22"/>
        <end position="46"/>
    </location>
</feature>
<keyword evidence="3" id="KW-1185">Reference proteome</keyword>
<dbReference type="GeneTree" id="ENSGT00940000161577"/>
<organism evidence="2 3">
    <name type="scientific">Chrysemys picta bellii</name>
    <name type="common">Western painted turtle</name>
    <name type="synonym">Emys bellii</name>
    <dbReference type="NCBI Taxonomy" id="8478"/>
    <lineage>
        <taxon>Eukaryota</taxon>
        <taxon>Metazoa</taxon>
        <taxon>Chordata</taxon>
        <taxon>Craniata</taxon>
        <taxon>Vertebrata</taxon>
        <taxon>Euteleostomi</taxon>
        <taxon>Archelosauria</taxon>
        <taxon>Testudinata</taxon>
        <taxon>Testudines</taxon>
        <taxon>Cryptodira</taxon>
        <taxon>Durocryptodira</taxon>
        <taxon>Testudinoidea</taxon>
        <taxon>Emydidae</taxon>
        <taxon>Chrysemys</taxon>
    </lineage>
</organism>
<name>A0A8C3IHE7_CHRPI</name>
<dbReference type="Ensembl" id="ENSCPBT00000040338.1">
    <property type="protein sequence ID" value="ENSCPBP00000034387.1"/>
    <property type="gene ID" value="ENSCPBG00000023969.1"/>
</dbReference>
<protein>
    <submittedName>
        <fullName evidence="2">Polycystin 1 like 2/pseudo</fullName>
    </submittedName>
</protein>
<proteinExistence type="predicted"/>
<dbReference type="AlphaFoldDB" id="A0A8C3IHE7"/>
<gene>
    <name evidence="2" type="primary">PKD1L2</name>
</gene>
<evidence type="ECO:0000256" key="1">
    <source>
        <dbReference type="SAM" id="MobiDB-lite"/>
    </source>
</evidence>
<accession>A0A8C3IHE7</accession>